<keyword evidence="4 8" id="KW-0418">Kinase</keyword>
<dbReference type="InterPro" id="IPR008271">
    <property type="entry name" value="Ser/Thr_kinase_AS"/>
</dbReference>
<dbReference type="PANTHER" id="PTHR24055">
    <property type="entry name" value="MITOGEN-ACTIVATED PROTEIN KINASE"/>
    <property type="match status" value="1"/>
</dbReference>
<dbReference type="OrthoDB" id="192887at2759"/>
<reference evidence="9" key="1">
    <citation type="journal article" date="2019" name="Nat. Commun.">
        <title>Expansion of phycobilisome linker gene families in mesophilic red algae.</title>
        <authorList>
            <person name="Lee J."/>
            <person name="Kim D."/>
            <person name="Bhattacharya D."/>
            <person name="Yoon H.S."/>
        </authorList>
    </citation>
    <scope>NUCLEOTIDE SEQUENCE [LARGE SCALE GENOMIC DNA]</scope>
    <source>
        <strain evidence="9">CCMP 1328</strain>
    </source>
</reference>
<accession>A0A5J4YZL1</accession>
<dbReference type="InterPro" id="IPR000719">
    <property type="entry name" value="Prot_kinase_dom"/>
</dbReference>
<feature type="binding site" evidence="6">
    <location>
        <position position="107"/>
    </location>
    <ligand>
        <name>ATP</name>
        <dbReference type="ChEBI" id="CHEBI:30616"/>
    </ligand>
</feature>
<evidence type="ECO:0000256" key="5">
    <source>
        <dbReference type="ARBA" id="ARBA00022840"/>
    </source>
</evidence>
<keyword evidence="5 6" id="KW-0067">ATP-binding</keyword>
<dbReference type="PROSITE" id="PS00108">
    <property type="entry name" value="PROTEIN_KINASE_ST"/>
    <property type="match status" value="1"/>
</dbReference>
<keyword evidence="1" id="KW-0723">Serine/threonine-protein kinase</keyword>
<evidence type="ECO:0000256" key="4">
    <source>
        <dbReference type="ARBA" id="ARBA00022777"/>
    </source>
</evidence>
<organism evidence="8 9">
    <name type="scientific">Porphyridium purpureum</name>
    <name type="common">Red alga</name>
    <name type="synonym">Porphyridium cruentum</name>
    <dbReference type="NCBI Taxonomy" id="35688"/>
    <lineage>
        <taxon>Eukaryota</taxon>
        <taxon>Rhodophyta</taxon>
        <taxon>Bangiophyceae</taxon>
        <taxon>Porphyridiales</taxon>
        <taxon>Porphyridiaceae</taxon>
        <taxon>Porphyridium</taxon>
    </lineage>
</organism>
<keyword evidence="9" id="KW-1185">Reference proteome</keyword>
<evidence type="ECO:0000259" key="7">
    <source>
        <dbReference type="PROSITE" id="PS50011"/>
    </source>
</evidence>
<evidence type="ECO:0000256" key="1">
    <source>
        <dbReference type="ARBA" id="ARBA00022527"/>
    </source>
</evidence>
<dbReference type="Proteomes" id="UP000324585">
    <property type="component" value="Unassembled WGS sequence"/>
</dbReference>
<sequence>MVVGGSEGAAGKNAWRGDLWLQKRERREAGRKDMERGPAVADAVEPCVAWEHASTASDTPKHTRGVWTRTLSHRYHVAGTKVLGSGAHGVVYEASDKWKGGRTVAVKRVRSVFSELGDARNVVREVWLLARMSHDNVIALVDLLATSEGDAFVYFPFVVARLCEVSERKSSGGSVARQIQQLHQGGHQDAGRQCPVPSEASPQQVRWASDPVLDGILTEAPLPGSDWYKAQGSRASASLSSPASKEERTRSGASGQPRVANLYLITELMDTDLRSVIRSDVKLSLQHVRFIMVQLLSAMEYLEARCVVHFDIKPANVLINENWDVKVADFGNARVLHYNSQTFRPVTVVSRFYQPPEALFHERCGLTVDMWAVGCVFAELLSRRVLFDGQSTQEQIVKIVQRLGSPSDEEISWIRDPSNRRMLLSMPEYIPRGFDDLLEALENEKDGLNLLQQMLRFDPRRRISASQALAHPFFTKHVGSSPGLESETASMDMVGDLDMNEMFNEDCDSCLDSEPFSPVPRCASIEKKHARLLVTCMGEDERHLEDAGVDTLRNILDRELRAFSHVPLGRPNSLLDSRIPDVLIGSLTSNFDITEES</sequence>
<dbReference type="GO" id="GO:0004674">
    <property type="term" value="F:protein serine/threonine kinase activity"/>
    <property type="evidence" value="ECO:0007669"/>
    <property type="project" value="UniProtKB-KW"/>
</dbReference>
<dbReference type="Pfam" id="PF00069">
    <property type="entry name" value="Pkinase"/>
    <property type="match status" value="2"/>
</dbReference>
<dbReference type="FunFam" id="1.10.510.10:FF:000624">
    <property type="entry name" value="Mitogen-activated protein kinase"/>
    <property type="match status" value="1"/>
</dbReference>
<dbReference type="Gene3D" id="3.30.200.20">
    <property type="entry name" value="Phosphorylase Kinase, domain 1"/>
    <property type="match status" value="1"/>
</dbReference>
<evidence type="ECO:0000313" key="8">
    <source>
        <dbReference type="EMBL" id="KAA8495867.1"/>
    </source>
</evidence>
<evidence type="ECO:0000256" key="3">
    <source>
        <dbReference type="ARBA" id="ARBA00022741"/>
    </source>
</evidence>
<gene>
    <name evidence="8" type="ORF">FVE85_2022</name>
</gene>
<keyword evidence="3 6" id="KW-0547">Nucleotide-binding</keyword>
<dbReference type="GO" id="GO:0005524">
    <property type="term" value="F:ATP binding"/>
    <property type="evidence" value="ECO:0007669"/>
    <property type="project" value="UniProtKB-UniRule"/>
</dbReference>
<name>A0A5J4YZL1_PORPP</name>
<comment type="caution">
    <text evidence="8">The sequence shown here is derived from an EMBL/GenBank/DDBJ whole genome shotgun (WGS) entry which is preliminary data.</text>
</comment>
<dbReference type="PROSITE" id="PS00107">
    <property type="entry name" value="PROTEIN_KINASE_ATP"/>
    <property type="match status" value="1"/>
</dbReference>
<dbReference type="EMBL" id="VRMN01000003">
    <property type="protein sequence ID" value="KAA8495867.1"/>
    <property type="molecule type" value="Genomic_DNA"/>
</dbReference>
<dbReference type="Gene3D" id="1.10.510.10">
    <property type="entry name" value="Transferase(Phosphotransferase) domain 1"/>
    <property type="match status" value="1"/>
</dbReference>
<feature type="domain" description="Protein kinase" evidence="7">
    <location>
        <begin position="77"/>
        <end position="474"/>
    </location>
</feature>
<evidence type="ECO:0000313" key="9">
    <source>
        <dbReference type="Proteomes" id="UP000324585"/>
    </source>
</evidence>
<dbReference type="SUPFAM" id="SSF56112">
    <property type="entry name" value="Protein kinase-like (PK-like)"/>
    <property type="match status" value="1"/>
</dbReference>
<dbReference type="InterPro" id="IPR011009">
    <property type="entry name" value="Kinase-like_dom_sf"/>
</dbReference>
<dbReference type="InterPro" id="IPR050117">
    <property type="entry name" value="MAPK"/>
</dbReference>
<dbReference type="PROSITE" id="PS50011">
    <property type="entry name" value="PROTEIN_KINASE_DOM"/>
    <property type="match status" value="1"/>
</dbReference>
<dbReference type="AlphaFoldDB" id="A0A5J4YZL1"/>
<keyword evidence="2" id="KW-0808">Transferase</keyword>
<proteinExistence type="predicted"/>
<evidence type="ECO:0000256" key="2">
    <source>
        <dbReference type="ARBA" id="ARBA00022679"/>
    </source>
</evidence>
<dbReference type="SMART" id="SM00220">
    <property type="entry name" value="S_TKc"/>
    <property type="match status" value="1"/>
</dbReference>
<protein>
    <submittedName>
        <fullName evidence="8">Mitogen-activated protein kinase 4</fullName>
    </submittedName>
</protein>
<evidence type="ECO:0000256" key="6">
    <source>
        <dbReference type="PROSITE-ProRule" id="PRU10141"/>
    </source>
</evidence>
<dbReference type="InterPro" id="IPR017441">
    <property type="entry name" value="Protein_kinase_ATP_BS"/>
</dbReference>